<evidence type="ECO:0000256" key="1">
    <source>
        <dbReference type="ARBA" id="ARBA00005964"/>
    </source>
</evidence>
<sequence length="447" mass="47641">MTLWYPRSFVFLLASLVAHAVSSPSTVNNIVDLGYARYRGNVTFPNTVAFLGLPYAEPPLADRRFRAPVPLNTARIQAEARGGILDATSAPEFCVQGTTGAGDAGGAGSEDCLKINVYAPAGAREGDKLPVMVYIHGGGYIFGNPLNFPFDHWINQVPDVVIASVYYRIDSFGFLTHPDFANPSTNLGDFNVGFQDQTEALRWVQKHISAFGGDPGRVTINGHSAGAASVELHLTAPNNIGLFHAGIAQSVYRAPVPAPLSKLSTFNTFAQNAGCGSGSVSAKMTCLRKASVSALAQAQDITTGSSIHTFIPVQDPKTIPFMPSLAILQGKFNAVPLIVGATSNETLGGSTNISETLLAFWPLLSSTDLQQYSTEYPLSDFDSASQQFRVAIGETALRCAREIMGGGFGKKANAFTYRFNQPDPTSGSNLVEHAAENFMLFQGIETG</sequence>
<dbReference type="PROSITE" id="PS00122">
    <property type="entry name" value="CARBOXYLESTERASE_B_1"/>
    <property type="match status" value="1"/>
</dbReference>
<dbReference type="InterPro" id="IPR050309">
    <property type="entry name" value="Type-B_Carboxylest/Lipase"/>
</dbReference>
<name>A0AAD5YHW9_9APHY</name>
<dbReference type="Proteomes" id="UP001212997">
    <property type="component" value="Unassembled WGS sequence"/>
</dbReference>
<evidence type="ECO:0000256" key="2">
    <source>
        <dbReference type="ARBA" id="ARBA00022801"/>
    </source>
</evidence>
<dbReference type="InterPro" id="IPR002018">
    <property type="entry name" value="CarbesteraseB"/>
</dbReference>
<evidence type="ECO:0000313" key="5">
    <source>
        <dbReference type="EMBL" id="KAJ3482853.1"/>
    </source>
</evidence>
<keyword evidence="2 3" id="KW-0378">Hydrolase</keyword>
<comment type="similarity">
    <text evidence="1 3">Belongs to the type-B carboxylesterase/lipase family.</text>
</comment>
<feature type="chain" id="PRO_5041780415" description="Carboxylic ester hydrolase" evidence="3">
    <location>
        <begin position="23"/>
        <end position="447"/>
    </location>
</feature>
<dbReference type="Gene3D" id="3.40.50.1820">
    <property type="entry name" value="alpha/beta hydrolase"/>
    <property type="match status" value="1"/>
</dbReference>
<feature type="signal peptide" evidence="3">
    <location>
        <begin position="1"/>
        <end position="22"/>
    </location>
</feature>
<dbReference type="AlphaFoldDB" id="A0AAD5YHW9"/>
<dbReference type="SUPFAM" id="SSF53474">
    <property type="entry name" value="alpha/beta-Hydrolases"/>
    <property type="match status" value="1"/>
</dbReference>
<dbReference type="GO" id="GO:0016787">
    <property type="term" value="F:hydrolase activity"/>
    <property type="evidence" value="ECO:0007669"/>
    <property type="project" value="UniProtKB-KW"/>
</dbReference>
<reference evidence="5" key="1">
    <citation type="submission" date="2022-07" db="EMBL/GenBank/DDBJ databases">
        <title>Genome Sequence of Physisporinus lineatus.</title>
        <authorList>
            <person name="Buettner E."/>
        </authorList>
    </citation>
    <scope>NUCLEOTIDE SEQUENCE</scope>
    <source>
        <strain evidence="5">VT162</strain>
    </source>
</reference>
<dbReference type="EMBL" id="JANAWD010000253">
    <property type="protein sequence ID" value="KAJ3482853.1"/>
    <property type="molecule type" value="Genomic_DNA"/>
</dbReference>
<proteinExistence type="inferred from homology"/>
<keyword evidence="3" id="KW-0732">Signal</keyword>
<evidence type="ECO:0000259" key="4">
    <source>
        <dbReference type="Pfam" id="PF00135"/>
    </source>
</evidence>
<dbReference type="InterPro" id="IPR029058">
    <property type="entry name" value="AB_hydrolase_fold"/>
</dbReference>
<feature type="domain" description="Carboxylesterase type B" evidence="4">
    <location>
        <begin position="36"/>
        <end position="353"/>
    </location>
</feature>
<dbReference type="Pfam" id="PF00135">
    <property type="entry name" value="COesterase"/>
    <property type="match status" value="1"/>
</dbReference>
<gene>
    <name evidence="5" type="ORF">NLI96_g6702</name>
</gene>
<keyword evidence="6" id="KW-1185">Reference proteome</keyword>
<dbReference type="InterPro" id="IPR019826">
    <property type="entry name" value="Carboxylesterase_B_AS"/>
</dbReference>
<protein>
    <recommendedName>
        <fullName evidence="3">Carboxylic ester hydrolase</fullName>
        <ecNumber evidence="3">3.1.1.-</ecNumber>
    </recommendedName>
</protein>
<accession>A0AAD5YHW9</accession>
<comment type="caution">
    <text evidence="5">The sequence shown here is derived from an EMBL/GenBank/DDBJ whole genome shotgun (WGS) entry which is preliminary data.</text>
</comment>
<evidence type="ECO:0000256" key="3">
    <source>
        <dbReference type="RuleBase" id="RU361235"/>
    </source>
</evidence>
<evidence type="ECO:0000313" key="6">
    <source>
        <dbReference type="Proteomes" id="UP001212997"/>
    </source>
</evidence>
<dbReference type="EC" id="3.1.1.-" evidence="3"/>
<dbReference type="PANTHER" id="PTHR11559">
    <property type="entry name" value="CARBOXYLESTERASE"/>
    <property type="match status" value="1"/>
</dbReference>
<organism evidence="5 6">
    <name type="scientific">Meripilus lineatus</name>
    <dbReference type="NCBI Taxonomy" id="2056292"/>
    <lineage>
        <taxon>Eukaryota</taxon>
        <taxon>Fungi</taxon>
        <taxon>Dikarya</taxon>
        <taxon>Basidiomycota</taxon>
        <taxon>Agaricomycotina</taxon>
        <taxon>Agaricomycetes</taxon>
        <taxon>Polyporales</taxon>
        <taxon>Meripilaceae</taxon>
        <taxon>Meripilus</taxon>
    </lineage>
</organism>